<proteinExistence type="inferred from homology"/>
<keyword evidence="6" id="KW-0029">Amino-acid transport</keyword>
<evidence type="ECO:0000256" key="10">
    <source>
        <dbReference type="SAM" id="Phobius"/>
    </source>
</evidence>
<sequence>MEFVQYLVNILSLGGIYALLALGLAIVFSIVGLINFAHGELMTIAGYLIVLSLSFGLPLPVVLLVACLGAALSAVLMDRIAFRPMRSASVTTLMITSFGVSTICKVFFQNGVSARGRAVALPEWMSGTLTFGGFQIGMVPLTSIALTALALIGLDIFLRKTTLGVAMRAASEDFIMVSLLGLRANTVIATSFAISGLLAGIAAILWISQRGSVDPLMGFTPVLKAFIAAIIGGLGSLRGAVLGGFVLGALEVGSEPFLTTGTAPYRDALVLLAVVLLLLVKPDGLLPAVRGLRS</sequence>
<feature type="transmembrane region" description="Helical" evidence="10">
    <location>
        <begin position="88"/>
        <end position="108"/>
    </location>
</feature>
<evidence type="ECO:0000256" key="2">
    <source>
        <dbReference type="ARBA" id="ARBA00022448"/>
    </source>
</evidence>
<evidence type="ECO:0000313" key="12">
    <source>
        <dbReference type="Proteomes" id="UP001595648"/>
    </source>
</evidence>
<feature type="transmembrane region" description="Helical" evidence="10">
    <location>
        <begin position="46"/>
        <end position="76"/>
    </location>
</feature>
<comment type="subcellular location">
    <subcellularLocation>
        <location evidence="1">Cell membrane</location>
        <topology evidence="1">Multi-pass membrane protein</topology>
    </subcellularLocation>
</comment>
<name>A0ABV7MHX5_9HYPH</name>
<dbReference type="PANTHER" id="PTHR11795:SF371">
    <property type="entry name" value="HIGH-AFFINITY BRANCHED-CHAIN AMINO ACID TRANSPORT SYSTEM PERMEASE PROTEIN LIVH"/>
    <property type="match status" value="1"/>
</dbReference>
<evidence type="ECO:0000256" key="4">
    <source>
        <dbReference type="ARBA" id="ARBA00022519"/>
    </source>
</evidence>
<keyword evidence="5 10" id="KW-0812">Transmembrane</keyword>
<protein>
    <submittedName>
        <fullName evidence="11">Branched-chain amino acid ABC transporter permease</fullName>
    </submittedName>
</protein>
<dbReference type="InterPro" id="IPR052157">
    <property type="entry name" value="BCAA_transport_permease"/>
</dbReference>
<dbReference type="EMBL" id="JBHRVD010000001">
    <property type="protein sequence ID" value="MFC3320764.1"/>
    <property type="molecule type" value="Genomic_DNA"/>
</dbReference>
<evidence type="ECO:0000256" key="5">
    <source>
        <dbReference type="ARBA" id="ARBA00022692"/>
    </source>
</evidence>
<evidence type="ECO:0000256" key="9">
    <source>
        <dbReference type="ARBA" id="ARBA00037998"/>
    </source>
</evidence>
<keyword evidence="7 10" id="KW-1133">Transmembrane helix</keyword>
<gene>
    <name evidence="11" type="ORF">ACFOJ9_02870</name>
</gene>
<evidence type="ECO:0000256" key="6">
    <source>
        <dbReference type="ARBA" id="ARBA00022970"/>
    </source>
</evidence>
<feature type="transmembrane region" description="Helical" evidence="10">
    <location>
        <begin position="268"/>
        <end position="289"/>
    </location>
</feature>
<reference evidence="12" key="1">
    <citation type="journal article" date="2019" name="Int. J. Syst. Evol. Microbiol.">
        <title>The Global Catalogue of Microorganisms (GCM) 10K type strain sequencing project: providing services to taxonomists for standard genome sequencing and annotation.</title>
        <authorList>
            <consortium name="The Broad Institute Genomics Platform"/>
            <consortium name="The Broad Institute Genome Sequencing Center for Infectious Disease"/>
            <person name="Wu L."/>
            <person name="Ma J."/>
        </authorList>
    </citation>
    <scope>NUCLEOTIDE SEQUENCE [LARGE SCALE GENOMIC DNA]</scope>
    <source>
        <strain evidence="12">ICMP 19515</strain>
    </source>
</reference>
<evidence type="ECO:0000313" key="11">
    <source>
        <dbReference type="EMBL" id="MFC3320764.1"/>
    </source>
</evidence>
<keyword evidence="3" id="KW-1003">Cell membrane</keyword>
<comment type="caution">
    <text evidence="11">The sequence shown here is derived from an EMBL/GenBank/DDBJ whole genome shotgun (WGS) entry which is preliminary data.</text>
</comment>
<dbReference type="Proteomes" id="UP001595648">
    <property type="component" value="Unassembled WGS sequence"/>
</dbReference>
<feature type="transmembrane region" description="Helical" evidence="10">
    <location>
        <begin position="6"/>
        <end position="34"/>
    </location>
</feature>
<evidence type="ECO:0000256" key="3">
    <source>
        <dbReference type="ARBA" id="ARBA00022475"/>
    </source>
</evidence>
<dbReference type="PANTHER" id="PTHR11795">
    <property type="entry name" value="BRANCHED-CHAIN AMINO ACID TRANSPORT SYSTEM PERMEASE PROTEIN LIVH"/>
    <property type="match status" value="1"/>
</dbReference>
<feature type="transmembrane region" description="Helical" evidence="10">
    <location>
        <begin position="227"/>
        <end position="248"/>
    </location>
</feature>
<accession>A0ABV7MHX5</accession>
<dbReference type="RefSeq" id="WP_095090335.1">
    <property type="nucleotide sequence ID" value="NZ_JBHRVD010000001.1"/>
</dbReference>
<evidence type="ECO:0000256" key="8">
    <source>
        <dbReference type="ARBA" id="ARBA00023136"/>
    </source>
</evidence>
<feature type="transmembrane region" description="Helical" evidence="10">
    <location>
        <begin position="129"/>
        <end position="154"/>
    </location>
</feature>
<evidence type="ECO:0000256" key="1">
    <source>
        <dbReference type="ARBA" id="ARBA00004651"/>
    </source>
</evidence>
<keyword evidence="12" id="KW-1185">Reference proteome</keyword>
<dbReference type="InterPro" id="IPR001851">
    <property type="entry name" value="ABC_transp_permease"/>
</dbReference>
<comment type="similarity">
    <text evidence="9">Belongs to the binding-protein-dependent transport system permease family. LivHM subfamily.</text>
</comment>
<keyword evidence="4" id="KW-0997">Cell inner membrane</keyword>
<keyword evidence="8 10" id="KW-0472">Membrane</keyword>
<keyword evidence="2" id="KW-0813">Transport</keyword>
<feature type="transmembrane region" description="Helical" evidence="10">
    <location>
        <begin position="174"/>
        <end position="207"/>
    </location>
</feature>
<dbReference type="Pfam" id="PF02653">
    <property type="entry name" value="BPD_transp_2"/>
    <property type="match status" value="1"/>
</dbReference>
<evidence type="ECO:0000256" key="7">
    <source>
        <dbReference type="ARBA" id="ARBA00022989"/>
    </source>
</evidence>
<dbReference type="CDD" id="cd06582">
    <property type="entry name" value="TM_PBP1_LivH_like"/>
    <property type="match status" value="1"/>
</dbReference>
<organism evidence="11 12">
    <name type="scientific">Mesorhizobium cantuariense</name>
    <dbReference type="NCBI Taxonomy" id="1300275"/>
    <lineage>
        <taxon>Bacteria</taxon>
        <taxon>Pseudomonadati</taxon>
        <taxon>Pseudomonadota</taxon>
        <taxon>Alphaproteobacteria</taxon>
        <taxon>Hyphomicrobiales</taxon>
        <taxon>Phyllobacteriaceae</taxon>
        <taxon>Mesorhizobium</taxon>
    </lineage>
</organism>